<comment type="caution">
    <text evidence="1">The sequence shown here is derived from an EMBL/GenBank/DDBJ whole genome shotgun (WGS) entry which is preliminary data.</text>
</comment>
<protein>
    <submittedName>
        <fullName evidence="1">Uncharacterized protein</fullName>
    </submittedName>
</protein>
<dbReference type="RefSeq" id="WP_160795925.1">
    <property type="nucleotide sequence ID" value="NZ_WSSB01000005.1"/>
</dbReference>
<evidence type="ECO:0000313" key="1">
    <source>
        <dbReference type="EMBL" id="MXR36734.1"/>
    </source>
</evidence>
<dbReference type="EMBL" id="WSSB01000005">
    <property type="protein sequence ID" value="MXR36734.1"/>
    <property type="molecule type" value="Genomic_DNA"/>
</dbReference>
<reference evidence="1 2" key="1">
    <citation type="submission" date="2019-12" db="EMBL/GenBank/DDBJ databases">
        <title>Neisseriaceae gen. nov. sp. Genome sequencing and assembly.</title>
        <authorList>
            <person name="Liu Z."/>
            <person name="Li A."/>
        </authorList>
    </citation>
    <scope>NUCLEOTIDE SEQUENCE [LARGE SCALE GENOMIC DNA]</scope>
    <source>
        <strain evidence="1 2">B2N2-7</strain>
    </source>
</reference>
<gene>
    <name evidence="1" type="ORF">GQF02_07105</name>
</gene>
<sequence>MAEKWLEREVARGLQGMLALRLNGAPPEDSVTLTLDIWLEALSGQPIAWDERLDARRIQQAFRLLYSHCDRWPTPRVFMDHLPARPPLMALPPPKMTEAQRQKNLTRLRTMMAQLGKKMTPNTQE</sequence>
<name>A0A845BN94_9NEIS</name>
<dbReference type="AlphaFoldDB" id="A0A845BN94"/>
<proteinExistence type="predicted"/>
<dbReference type="Proteomes" id="UP000467214">
    <property type="component" value="Unassembled WGS sequence"/>
</dbReference>
<accession>A0A845BN94</accession>
<evidence type="ECO:0000313" key="2">
    <source>
        <dbReference type="Proteomes" id="UP000467214"/>
    </source>
</evidence>
<organism evidence="1 2">
    <name type="scientific">Craterilacuibacter sinensis</name>
    <dbReference type="NCBI Taxonomy" id="2686017"/>
    <lineage>
        <taxon>Bacteria</taxon>
        <taxon>Pseudomonadati</taxon>
        <taxon>Pseudomonadota</taxon>
        <taxon>Betaproteobacteria</taxon>
        <taxon>Neisseriales</taxon>
        <taxon>Neisseriaceae</taxon>
        <taxon>Craterilacuibacter</taxon>
    </lineage>
</organism>
<keyword evidence="2" id="KW-1185">Reference proteome</keyword>